<proteinExistence type="predicted"/>
<organism evidence="2 3">
    <name type="scientific">Thermus scotoductus</name>
    <dbReference type="NCBI Taxonomy" id="37636"/>
    <lineage>
        <taxon>Bacteria</taxon>
        <taxon>Thermotogati</taxon>
        <taxon>Deinococcota</taxon>
        <taxon>Deinococci</taxon>
        <taxon>Thermales</taxon>
        <taxon>Thermaceae</taxon>
        <taxon>Thermus</taxon>
    </lineage>
</organism>
<name>A0A430QZ91_THESC</name>
<keyword evidence="1" id="KW-0472">Membrane</keyword>
<accession>A0A430QZ91</accession>
<dbReference type="Proteomes" id="UP000286910">
    <property type="component" value="Unassembled WGS sequence"/>
</dbReference>
<dbReference type="EMBL" id="PELR01000395">
    <property type="protein sequence ID" value="RTH00454.1"/>
    <property type="molecule type" value="Genomic_DNA"/>
</dbReference>
<sequence>MMTKRTKELLKWGALGAVGVLGGAYVLYRVNPSLSDRVGATWLLQKFRLAPVVYAPAEDVPIYPATYTPPPAPPQTVVGQELISVWV</sequence>
<evidence type="ECO:0000313" key="2">
    <source>
        <dbReference type="EMBL" id="RTH00454.1"/>
    </source>
</evidence>
<protein>
    <submittedName>
        <fullName evidence="2">Uncharacterized protein</fullName>
    </submittedName>
</protein>
<feature type="transmembrane region" description="Helical" evidence="1">
    <location>
        <begin position="9"/>
        <end position="28"/>
    </location>
</feature>
<gene>
    <name evidence="2" type="ORF">CSW45_13550</name>
</gene>
<reference evidence="2 3" key="1">
    <citation type="journal article" date="2019" name="Extremophiles">
        <title>Biogeography of thermophiles and predominance of Thermus scotoductus in domestic water heaters.</title>
        <authorList>
            <person name="Wilpiszeski R.L."/>
            <person name="Zhang Z."/>
            <person name="House C.H."/>
        </authorList>
    </citation>
    <scope>NUCLEOTIDE SEQUENCE [LARGE SCALE GENOMIC DNA]</scope>
    <source>
        <strain evidence="2 3">32_S32</strain>
    </source>
</reference>
<dbReference type="AlphaFoldDB" id="A0A430QZ91"/>
<keyword evidence="1" id="KW-0812">Transmembrane</keyword>
<comment type="caution">
    <text evidence="2">The sequence shown here is derived from an EMBL/GenBank/DDBJ whole genome shotgun (WGS) entry which is preliminary data.</text>
</comment>
<keyword evidence="1" id="KW-1133">Transmembrane helix</keyword>
<evidence type="ECO:0000256" key="1">
    <source>
        <dbReference type="SAM" id="Phobius"/>
    </source>
</evidence>
<evidence type="ECO:0000313" key="3">
    <source>
        <dbReference type="Proteomes" id="UP000286910"/>
    </source>
</evidence>
<dbReference type="RefSeq" id="WP_126178346.1">
    <property type="nucleotide sequence ID" value="NZ_PELN01000351.1"/>
</dbReference>